<dbReference type="Pfam" id="PF15412">
    <property type="entry name" value="Nse4-Nse3_bdg"/>
    <property type="match status" value="1"/>
</dbReference>
<dbReference type="GO" id="GO:0005634">
    <property type="term" value="C:nucleus"/>
    <property type="evidence" value="ECO:0007669"/>
    <property type="project" value="UniProtKB-SubCell"/>
</dbReference>
<dbReference type="InterPro" id="IPR029225">
    <property type="entry name" value="Nse4_Nse3-bd"/>
</dbReference>
<comment type="similarity">
    <text evidence="2 7">Belongs to the NSE4 family.</text>
</comment>
<comment type="caution">
    <text evidence="11">The sequence shown here is derived from an EMBL/GenBank/DDBJ whole genome shotgun (WGS) entry which is preliminary data.</text>
</comment>
<dbReference type="AlphaFoldDB" id="A0A8H7E7R0"/>
<evidence type="ECO:0000256" key="8">
    <source>
        <dbReference type="SAM" id="MobiDB-lite"/>
    </source>
</evidence>
<comment type="subcellular location">
    <subcellularLocation>
        <location evidence="1 7">Nucleus</location>
    </subcellularLocation>
</comment>
<evidence type="ECO:0000256" key="4">
    <source>
        <dbReference type="ARBA" id="ARBA00023172"/>
    </source>
</evidence>
<evidence type="ECO:0000256" key="2">
    <source>
        <dbReference type="ARBA" id="ARBA00008997"/>
    </source>
</evidence>
<evidence type="ECO:0000256" key="7">
    <source>
        <dbReference type="RuleBase" id="RU365071"/>
    </source>
</evidence>
<dbReference type="PANTHER" id="PTHR16140">
    <property type="entry name" value="NON-STRUCTURAL MAINTENANCE OF CHROMOSOMES ELEMENT 4"/>
    <property type="match status" value="1"/>
</dbReference>
<dbReference type="Pfam" id="PF08743">
    <property type="entry name" value="Nse4_C"/>
    <property type="match status" value="1"/>
</dbReference>
<protein>
    <recommendedName>
        <fullName evidence="7">Non-structural maintenance of chromosomes element 4</fullName>
    </recommendedName>
</protein>
<proteinExistence type="inferred from homology"/>
<evidence type="ECO:0000256" key="1">
    <source>
        <dbReference type="ARBA" id="ARBA00004123"/>
    </source>
</evidence>
<evidence type="ECO:0000259" key="10">
    <source>
        <dbReference type="Pfam" id="PF15412"/>
    </source>
</evidence>
<reference evidence="11" key="1">
    <citation type="submission" date="2020-02" db="EMBL/GenBank/DDBJ databases">
        <authorList>
            <person name="Palmer J.M."/>
        </authorList>
    </citation>
    <scope>NUCLEOTIDE SEQUENCE</scope>
    <source>
        <strain evidence="11">EPUS1.4</strain>
        <tissue evidence="11">Thallus</tissue>
    </source>
</reference>
<feature type="compositionally biased region" description="Low complexity" evidence="8">
    <location>
        <begin position="9"/>
        <end position="21"/>
    </location>
</feature>
<dbReference type="InterPro" id="IPR014854">
    <property type="entry name" value="Nse4_C"/>
</dbReference>
<dbReference type="GO" id="GO:0006310">
    <property type="term" value="P:DNA recombination"/>
    <property type="evidence" value="ECO:0007669"/>
    <property type="project" value="UniProtKB-UniRule"/>
</dbReference>
<keyword evidence="4 7" id="KW-0233">DNA recombination</keyword>
<dbReference type="GO" id="GO:0006281">
    <property type="term" value="P:DNA repair"/>
    <property type="evidence" value="ECO:0007669"/>
    <property type="project" value="UniProtKB-UniRule"/>
</dbReference>
<evidence type="ECO:0000313" key="11">
    <source>
        <dbReference type="EMBL" id="KAF7513549.1"/>
    </source>
</evidence>
<keyword evidence="12" id="KW-1185">Reference proteome</keyword>
<dbReference type="OrthoDB" id="361242at2759"/>
<evidence type="ECO:0000256" key="6">
    <source>
        <dbReference type="ARBA" id="ARBA00023242"/>
    </source>
</evidence>
<feature type="domain" description="Non-structural maintenance of chromosome element 4 C-terminal" evidence="9">
    <location>
        <begin position="377"/>
        <end position="464"/>
    </location>
</feature>
<dbReference type="Proteomes" id="UP000606974">
    <property type="component" value="Unassembled WGS sequence"/>
</dbReference>
<feature type="region of interest" description="Disordered" evidence="8">
    <location>
        <begin position="285"/>
        <end position="308"/>
    </location>
</feature>
<organism evidence="11 12">
    <name type="scientific">Endocarpon pusillum</name>
    <dbReference type="NCBI Taxonomy" id="364733"/>
    <lineage>
        <taxon>Eukaryota</taxon>
        <taxon>Fungi</taxon>
        <taxon>Dikarya</taxon>
        <taxon>Ascomycota</taxon>
        <taxon>Pezizomycotina</taxon>
        <taxon>Eurotiomycetes</taxon>
        <taxon>Chaetothyriomycetidae</taxon>
        <taxon>Verrucariales</taxon>
        <taxon>Verrucariaceae</taxon>
        <taxon>Endocarpon</taxon>
    </lineage>
</organism>
<dbReference type="PANTHER" id="PTHR16140:SF0">
    <property type="entry name" value="NON-STRUCTURAL MAINTENANCE OF CHROMOSOMES ELEMENT 4"/>
    <property type="match status" value="1"/>
</dbReference>
<evidence type="ECO:0000256" key="3">
    <source>
        <dbReference type="ARBA" id="ARBA00022763"/>
    </source>
</evidence>
<keyword evidence="6 7" id="KW-0539">Nucleus</keyword>
<feature type="region of interest" description="Disordered" evidence="8">
    <location>
        <begin position="222"/>
        <end position="253"/>
    </location>
</feature>
<accession>A0A8H7E7R0</accession>
<gene>
    <name evidence="11" type="ORF">GJ744_008843</name>
</gene>
<comment type="subunit">
    <text evidence="7">Component of the SMC5-SMC6 complex.</text>
</comment>
<feature type="domain" description="Nse4/EID protein Nse3/MAGE-binding" evidence="10">
    <location>
        <begin position="179"/>
        <end position="243"/>
    </location>
</feature>
<evidence type="ECO:0000313" key="12">
    <source>
        <dbReference type="Proteomes" id="UP000606974"/>
    </source>
</evidence>
<evidence type="ECO:0000256" key="5">
    <source>
        <dbReference type="ARBA" id="ARBA00023204"/>
    </source>
</evidence>
<feature type="compositionally biased region" description="Basic and acidic residues" evidence="8">
    <location>
        <begin position="107"/>
        <end position="118"/>
    </location>
</feature>
<keyword evidence="5 7" id="KW-0234">DNA repair</keyword>
<feature type="region of interest" description="Disordered" evidence="8">
    <location>
        <begin position="1"/>
        <end position="129"/>
    </location>
</feature>
<keyword evidence="3 7" id="KW-0227">DNA damage</keyword>
<evidence type="ECO:0000259" key="9">
    <source>
        <dbReference type="Pfam" id="PF08743"/>
    </source>
</evidence>
<dbReference type="GO" id="GO:0030915">
    <property type="term" value="C:Smc5-Smc6 complex"/>
    <property type="evidence" value="ECO:0007669"/>
    <property type="project" value="UniProtKB-UniRule"/>
</dbReference>
<sequence length="484" mass="53573">MARLRESSSSEGSEQLEESSSLPARRVTSESSIPPSPAPSASSDKENHHASKTQAGLEKGRGGTVRMSMQPSGSGSGSGSGLSSTISGKKRKLQDAQSQPSQARHRRELEERVDKDFYDPDQDEGERRAVRKSMRDLNKELNDTRSELLKADSNGLVTIIHRADEYFRAVKQTSDATIDSRTLVQAADLSYKRTNELTLGDSSVGIDVDDFVTKCVSFMRRADGGNNQGAGASGTQSQRRRRQGDEDDEENDEPLNWAHLGRLACFPHNARPCVSGFLLGPLSVQKKTRQQTQRRAREVRANPANATRPQELVEEDLEKQETANLTVICKEIERLLGRTQAKGWEACEKEQAEREDMTEDEALEMMLSHGISDDGCVPLFDFCVNPKSFGQTVENLFYISFLIKEGSVGLNFDGRGLPTLGCADREPGEEQQAKGSSRNQAVFALDFEVWEEIIESHGIQKSLIPHREEEAYDDGVLEGTGWYG</sequence>
<name>A0A8H7E7R0_9EURO</name>
<dbReference type="EMBL" id="JAACFV010000005">
    <property type="protein sequence ID" value="KAF7513549.1"/>
    <property type="molecule type" value="Genomic_DNA"/>
</dbReference>
<dbReference type="InterPro" id="IPR027786">
    <property type="entry name" value="Nse4/EID"/>
</dbReference>
<comment type="function">
    <text evidence="7">Component of the SMC5-SMC6 complex, that promotes sister chromatid alignment after DNA damage and facilitates double-stranded DNA breaks (DSBs) repair via homologous recombination between sister chromatids.</text>
</comment>